<dbReference type="SUPFAM" id="SSF52075">
    <property type="entry name" value="Outer arm dynein light chain 1"/>
    <property type="match status" value="1"/>
</dbReference>
<comment type="caution">
    <text evidence="3">The sequence shown here is derived from an EMBL/GenBank/DDBJ whole genome shotgun (WGS) entry which is preliminary data.</text>
</comment>
<dbReference type="SMART" id="SM00364">
    <property type="entry name" value="LRR_BAC"/>
    <property type="match status" value="6"/>
</dbReference>
<dbReference type="SUPFAM" id="SSF52058">
    <property type="entry name" value="L domain-like"/>
    <property type="match status" value="2"/>
</dbReference>
<dbReference type="InterPro" id="IPR050836">
    <property type="entry name" value="SDS22/Internalin_LRR"/>
</dbReference>
<dbReference type="EMBL" id="CAJNOC010001512">
    <property type="protein sequence ID" value="CAF0870863.1"/>
    <property type="molecule type" value="Genomic_DNA"/>
</dbReference>
<dbReference type="InterPro" id="IPR001611">
    <property type="entry name" value="Leu-rich_rpt"/>
</dbReference>
<gene>
    <name evidence="3" type="ORF">OXX778_LOCUS9923</name>
</gene>
<evidence type="ECO:0000313" key="3">
    <source>
        <dbReference type="EMBL" id="CAF0870863.1"/>
    </source>
</evidence>
<dbReference type="SUPFAM" id="SSF56399">
    <property type="entry name" value="ADP-ribosylation"/>
    <property type="match status" value="1"/>
</dbReference>
<organism evidence="3 4">
    <name type="scientific">Brachionus calyciflorus</name>
    <dbReference type="NCBI Taxonomy" id="104777"/>
    <lineage>
        <taxon>Eukaryota</taxon>
        <taxon>Metazoa</taxon>
        <taxon>Spiralia</taxon>
        <taxon>Gnathifera</taxon>
        <taxon>Rotifera</taxon>
        <taxon>Eurotatoria</taxon>
        <taxon>Monogononta</taxon>
        <taxon>Pseudotrocha</taxon>
        <taxon>Ploima</taxon>
        <taxon>Brachionidae</taxon>
        <taxon>Brachionus</taxon>
    </lineage>
</organism>
<name>A0A813XNX4_9BILA</name>
<dbReference type="PANTHER" id="PTHR46652:SF3">
    <property type="entry name" value="LEUCINE-RICH REPEAT-CONTAINING PROTEIN 9"/>
    <property type="match status" value="1"/>
</dbReference>
<dbReference type="InterPro" id="IPR032675">
    <property type="entry name" value="LRR_dom_sf"/>
</dbReference>
<dbReference type="PROSITE" id="PS51450">
    <property type="entry name" value="LRR"/>
    <property type="match status" value="7"/>
</dbReference>
<sequence length="1044" mass="121849">SRFCSSDYASKSINGIRIKRVFRVTNRVLIAKYEEKLLIDVDESDYINNKPSVRKKIEYLMYCWRNNFGSQKDELYHIIRNGFNDPSLYKEKGYEEAIPFTNNLYTSDMNRMENNRKQSNSKTNNNLAYKNGYILLCKVYTNRIIDHTTGTISPHSYQENLGVKRRVASSASSYDENGDIKKCDCKTKQLEWYLFDKSIALPEYIIEYEYLNKYNSDNVFDRELSTLNVDKTILGNNVDSDEENNEEEFDLESIVTEQIHEQHLRHEELRPESISELNLHNVGLTTFDLAALLNLKNLKKLIASFNKLTSISEIALLNNLEYLDVSYNSIRNLNEIKKITRVCYLDLSNNKIQDSISLCQALKTNFPILNYLDIDKNPIKKKTKIRVLLLYMLRSLSKLNKEPINDSERDFNENKLKLSPDLVKNNSHTIFQKPRSLNYTFITDLFTDESHQNYSFSNGNMRNELNYSLNSELDFTPDVNYFEKITVLIIERQSLLKLTNIDYLVNLKYASFNDNYLTRIEGIDRCLKLEELSLENNLLQSLNGLENLENLRKLNVNNNEIIYYDDLNNRSEISFKNWDLSLPRLNYLSISNNNLTSIKFASKLPSLIEFYASLNKVKNLREIFHLKNLNGLAILDLSSNPMAFDPKYRLFLIYHLKILKSLDGTLIESMELVESKDSFGGKLTCDFIAEKFTHSRLCDIRSLEFPQCSIRLVDLGPTVEFVAEQFESLRSLNLENNNLTSFSGLIYLKNLKILCLNNNKIDCLFPKQKSQNQIQNIPEQILPSLEVLHLAFNGINDLVAFQIGRLTSLKALFLQGNEITKIEGLDTLRELRELVLDKNKIKAIGEYSFVGQGNRLLELHMEENRIRDLNNIQVLKHLQKLYVANNKMNDYSDIEKLMEMNNLYEVSMINNPISRRPHYRITMVFKIKRLKILDMIEVSEDDRIKAEIYFCEQQQLQQQPQIYFNGLVQTTPQVIATQIQNQSTLNQLENQFMALSQSPRLKPITLLEKQYVTNPQILNNNTSNKKMKNQLDKLNKDYQTRYRN</sequence>
<dbReference type="AlphaFoldDB" id="A0A813XNX4"/>
<dbReference type="Gene3D" id="3.80.10.10">
    <property type="entry name" value="Ribonuclease Inhibitor"/>
    <property type="match status" value="5"/>
</dbReference>
<dbReference type="SMART" id="SM00369">
    <property type="entry name" value="LRR_TYP"/>
    <property type="match status" value="8"/>
</dbReference>
<proteinExistence type="predicted"/>
<reference evidence="3" key="1">
    <citation type="submission" date="2021-02" db="EMBL/GenBank/DDBJ databases">
        <authorList>
            <person name="Nowell W R."/>
        </authorList>
    </citation>
    <scope>NUCLEOTIDE SEQUENCE</scope>
    <source>
        <strain evidence="3">Ploen Becks lab</strain>
    </source>
</reference>
<keyword evidence="1" id="KW-0433">Leucine-rich repeat</keyword>
<accession>A0A813XNX4</accession>
<dbReference type="PANTHER" id="PTHR46652">
    <property type="entry name" value="LEUCINE-RICH REPEAT AND IQ DOMAIN-CONTAINING PROTEIN 1-RELATED"/>
    <property type="match status" value="1"/>
</dbReference>
<evidence type="ECO:0000313" key="4">
    <source>
        <dbReference type="Proteomes" id="UP000663879"/>
    </source>
</evidence>
<evidence type="ECO:0000256" key="2">
    <source>
        <dbReference type="ARBA" id="ARBA00022737"/>
    </source>
</evidence>
<protein>
    <submittedName>
        <fullName evidence="3">Uncharacterized protein</fullName>
    </submittedName>
</protein>
<evidence type="ECO:0000256" key="1">
    <source>
        <dbReference type="ARBA" id="ARBA00022614"/>
    </source>
</evidence>
<dbReference type="Proteomes" id="UP000663879">
    <property type="component" value="Unassembled WGS sequence"/>
</dbReference>
<dbReference type="OrthoDB" id="1517790at2759"/>
<feature type="non-terminal residue" evidence="3">
    <location>
        <position position="1044"/>
    </location>
</feature>
<dbReference type="Gene3D" id="3.90.228.10">
    <property type="match status" value="1"/>
</dbReference>
<dbReference type="Pfam" id="PF14580">
    <property type="entry name" value="LRR_9"/>
    <property type="match status" value="2"/>
</dbReference>
<keyword evidence="4" id="KW-1185">Reference proteome</keyword>
<dbReference type="SMART" id="SM00365">
    <property type="entry name" value="LRR_SD22"/>
    <property type="match status" value="9"/>
</dbReference>
<keyword evidence="2" id="KW-0677">Repeat</keyword>
<dbReference type="InterPro" id="IPR003591">
    <property type="entry name" value="Leu-rich_rpt_typical-subtyp"/>
</dbReference>